<sequence>MTWWVLLSSKAFPQPTSLRVVATTNLFDHLFMAWSYYRPSRTPIYRTIRGLRVHCGYKYVWDTPFITEQNESGDTFLHTFDSSDLTPATTIWYYLFAPEGPYGSQIQGPLRHVELPLTAPWPWQ</sequence>
<name>X1H931_9ZZZZ</name>
<accession>X1H931</accession>
<comment type="caution">
    <text evidence="1">The sequence shown here is derived from an EMBL/GenBank/DDBJ whole genome shotgun (WGS) entry which is preliminary data.</text>
</comment>
<feature type="non-terminal residue" evidence="1">
    <location>
        <position position="124"/>
    </location>
</feature>
<proteinExistence type="predicted"/>
<organism evidence="1">
    <name type="scientific">marine sediment metagenome</name>
    <dbReference type="NCBI Taxonomy" id="412755"/>
    <lineage>
        <taxon>unclassified sequences</taxon>
        <taxon>metagenomes</taxon>
        <taxon>ecological metagenomes</taxon>
    </lineage>
</organism>
<dbReference type="AlphaFoldDB" id="X1H931"/>
<dbReference type="EMBL" id="BARU01033372">
    <property type="protein sequence ID" value="GAH66701.1"/>
    <property type="molecule type" value="Genomic_DNA"/>
</dbReference>
<protein>
    <submittedName>
        <fullName evidence="1">Uncharacterized protein</fullName>
    </submittedName>
</protein>
<gene>
    <name evidence="1" type="ORF">S03H2_52535</name>
</gene>
<reference evidence="1" key="1">
    <citation type="journal article" date="2014" name="Front. Microbiol.">
        <title>High frequency of phylogenetically diverse reductive dehalogenase-homologous genes in deep subseafloor sedimentary metagenomes.</title>
        <authorList>
            <person name="Kawai M."/>
            <person name="Futagami T."/>
            <person name="Toyoda A."/>
            <person name="Takaki Y."/>
            <person name="Nishi S."/>
            <person name="Hori S."/>
            <person name="Arai W."/>
            <person name="Tsubouchi T."/>
            <person name="Morono Y."/>
            <person name="Uchiyama I."/>
            <person name="Ito T."/>
            <person name="Fujiyama A."/>
            <person name="Inagaki F."/>
            <person name="Takami H."/>
        </authorList>
    </citation>
    <scope>NUCLEOTIDE SEQUENCE</scope>
    <source>
        <strain evidence="1">Expedition CK06-06</strain>
    </source>
</reference>
<evidence type="ECO:0000313" key="1">
    <source>
        <dbReference type="EMBL" id="GAH66701.1"/>
    </source>
</evidence>